<sequence>MSLTNKTILEKANEAIKKGDNESFLAYCTDDTERVFVGSLK</sequence>
<organism evidence="1 2">
    <name type="scientific">Chitinophaga eiseniae</name>
    <dbReference type="NCBI Taxonomy" id="634771"/>
    <lineage>
        <taxon>Bacteria</taxon>
        <taxon>Pseudomonadati</taxon>
        <taxon>Bacteroidota</taxon>
        <taxon>Chitinophagia</taxon>
        <taxon>Chitinophagales</taxon>
        <taxon>Chitinophagaceae</taxon>
        <taxon>Chitinophaga</taxon>
    </lineage>
</organism>
<name>A0A1T4NAG7_9BACT</name>
<proteinExistence type="predicted"/>
<dbReference type="RefSeq" id="WP_262488133.1">
    <property type="nucleotide sequence ID" value="NZ_FUWZ01000001.1"/>
</dbReference>
<reference evidence="2" key="1">
    <citation type="submission" date="2017-02" db="EMBL/GenBank/DDBJ databases">
        <authorList>
            <person name="Varghese N."/>
            <person name="Submissions S."/>
        </authorList>
    </citation>
    <scope>NUCLEOTIDE SEQUENCE [LARGE SCALE GENOMIC DNA]</scope>
    <source>
        <strain evidence="2">DSM 22224</strain>
    </source>
</reference>
<keyword evidence="2" id="KW-1185">Reference proteome</keyword>
<evidence type="ECO:0000313" key="1">
    <source>
        <dbReference type="EMBL" id="SJZ76077.1"/>
    </source>
</evidence>
<dbReference type="EMBL" id="FUWZ01000001">
    <property type="protein sequence ID" value="SJZ76077.1"/>
    <property type="molecule type" value="Genomic_DNA"/>
</dbReference>
<accession>A0A1T4NAG7</accession>
<evidence type="ECO:0000313" key="2">
    <source>
        <dbReference type="Proteomes" id="UP000190367"/>
    </source>
</evidence>
<dbReference type="Proteomes" id="UP000190367">
    <property type="component" value="Unassembled WGS sequence"/>
</dbReference>
<dbReference type="AlphaFoldDB" id="A0A1T4NAG7"/>
<protein>
    <submittedName>
        <fullName evidence="1">Uncharacterized protein</fullName>
    </submittedName>
</protein>
<gene>
    <name evidence="1" type="ORF">SAMN04488128_1011502</name>
</gene>